<evidence type="ECO:0000256" key="2">
    <source>
        <dbReference type="ARBA" id="ARBA00011836"/>
    </source>
</evidence>
<dbReference type="PANTHER" id="PTHR10279">
    <property type="entry name" value="ORNITHINE DECARBOXYLASE ANTIZYME"/>
    <property type="match status" value="1"/>
</dbReference>
<dbReference type="Gene3D" id="3.40.630.60">
    <property type="match status" value="1"/>
</dbReference>
<dbReference type="GO" id="GO:0008073">
    <property type="term" value="F:ornithine decarboxylase inhibitor activity"/>
    <property type="evidence" value="ECO:0007669"/>
    <property type="project" value="InterPro"/>
</dbReference>
<accession>A0A9D4SEB9</accession>
<evidence type="ECO:0000313" key="5">
    <source>
        <dbReference type="EMBL" id="KAH7638571.1"/>
    </source>
</evidence>
<gene>
    <name evidence="5" type="ORF">HUG17_2604</name>
</gene>
<dbReference type="EMBL" id="SDOV01000007">
    <property type="protein sequence ID" value="KAH7638571.1"/>
    <property type="molecule type" value="Genomic_DNA"/>
</dbReference>
<dbReference type="GO" id="GO:0005634">
    <property type="term" value="C:nucleus"/>
    <property type="evidence" value="ECO:0007669"/>
    <property type="project" value="TreeGrafter"/>
</dbReference>
<dbReference type="InterPro" id="IPR016181">
    <property type="entry name" value="Acyl_CoA_acyltransferase"/>
</dbReference>
<reference evidence="5" key="1">
    <citation type="submission" date="2020-06" db="EMBL/GenBank/DDBJ databases">
        <authorList>
            <person name="Ji K."/>
            <person name="Li J."/>
        </authorList>
    </citation>
    <scope>NUCLEOTIDE SEQUENCE</scope>
    <source>
        <strain evidence="5">JKM2019</strain>
        <tissue evidence="5">Whole body</tissue>
    </source>
</reference>
<dbReference type="Proteomes" id="UP000828236">
    <property type="component" value="Unassembled WGS sequence"/>
</dbReference>
<comment type="caution">
    <text evidence="5">The sequence shown here is derived from an EMBL/GenBank/DDBJ whole genome shotgun (WGS) entry which is preliminary data.</text>
</comment>
<dbReference type="PANTHER" id="PTHR10279:SF10">
    <property type="entry name" value="ORNITHINE DECARBOXYLASE ANTIZYME"/>
    <property type="match status" value="1"/>
</dbReference>
<sequence>MSTTCFQAILSDSKPSCNSNQDDDENIKMPALMSNCSSNLYELSSDSLEGYVPLRHFCVSLGTGTLCSKFFGQTPPSSIQLPIDELSKHSIKEPIKITVKITLLDSIEVQWESVLINEILYVYISQPPTGNSKEAFIALLEFAEEELHCKKVVVYLDKQNPDRNVMIRLFNFIGFVLLPPDHPAIPANGSDDMVYMAYDIFG</sequence>
<evidence type="ECO:0000256" key="1">
    <source>
        <dbReference type="ARBA" id="ARBA00008796"/>
    </source>
</evidence>
<comment type="subunit">
    <text evidence="2">Interacts with ODC1 and thereby sterically blocks ODC homodimerization.</text>
</comment>
<dbReference type="GO" id="GO:0045732">
    <property type="term" value="P:positive regulation of protein catabolic process"/>
    <property type="evidence" value="ECO:0007669"/>
    <property type="project" value="TreeGrafter"/>
</dbReference>
<dbReference type="InterPro" id="IPR002993">
    <property type="entry name" value="ODC_AZ"/>
</dbReference>
<organism evidence="5">
    <name type="scientific">Dermatophagoides farinae</name>
    <name type="common">American house dust mite</name>
    <dbReference type="NCBI Taxonomy" id="6954"/>
    <lineage>
        <taxon>Eukaryota</taxon>
        <taxon>Metazoa</taxon>
        <taxon>Ecdysozoa</taxon>
        <taxon>Arthropoda</taxon>
        <taxon>Chelicerata</taxon>
        <taxon>Arachnida</taxon>
        <taxon>Acari</taxon>
        <taxon>Acariformes</taxon>
        <taxon>Sarcoptiformes</taxon>
        <taxon>Astigmata</taxon>
        <taxon>Psoroptidia</taxon>
        <taxon>Analgoidea</taxon>
        <taxon>Pyroglyphidae</taxon>
        <taxon>Dermatophagoidinae</taxon>
        <taxon>Dermatophagoides</taxon>
    </lineage>
</organism>
<dbReference type="Pfam" id="PF02100">
    <property type="entry name" value="ODC_AZ"/>
    <property type="match status" value="1"/>
</dbReference>
<proteinExistence type="inferred from homology"/>
<reference evidence="5" key="2">
    <citation type="journal article" date="2021" name="World Allergy Organ. J.">
        <title>Chromosome-level assembly of Dermatophagoides farinae genome and transcriptome reveals two novel allergens Der f 37 and Der f 39.</title>
        <authorList>
            <person name="Chen J."/>
            <person name="Cai Z."/>
            <person name="Fan D."/>
            <person name="Hu J."/>
            <person name="Hou Y."/>
            <person name="He Y."/>
            <person name="Zhang Z."/>
            <person name="Zhao Z."/>
            <person name="Gao P."/>
            <person name="Hu W."/>
            <person name="Sun J."/>
            <person name="Li J."/>
            <person name="Ji K."/>
        </authorList>
    </citation>
    <scope>NUCLEOTIDE SEQUENCE</scope>
    <source>
        <strain evidence="5">JKM2019</strain>
    </source>
</reference>
<dbReference type="InterPro" id="IPR038581">
    <property type="entry name" value="ODC_AZ_sf"/>
</dbReference>
<dbReference type="GO" id="GO:0075523">
    <property type="term" value="P:viral translational frameshifting"/>
    <property type="evidence" value="ECO:0007669"/>
    <property type="project" value="UniProtKB-KW"/>
</dbReference>
<evidence type="ECO:0000256" key="3">
    <source>
        <dbReference type="ARBA" id="ARBA00017712"/>
    </source>
</evidence>
<evidence type="ECO:0000256" key="4">
    <source>
        <dbReference type="ARBA" id="ARBA00022758"/>
    </source>
</evidence>
<protein>
    <recommendedName>
        <fullName evidence="3">Ornithine decarboxylase antizyme</fullName>
    </recommendedName>
</protein>
<name>A0A9D4SEB9_DERFA</name>
<dbReference type="AlphaFoldDB" id="A0A9D4SEB9"/>
<comment type="similarity">
    <text evidence="1">Belongs to the ODC antizyme family.</text>
</comment>
<keyword evidence="4" id="KW-0688">Ribosomal frameshifting</keyword>
<dbReference type="GO" id="GO:0005737">
    <property type="term" value="C:cytoplasm"/>
    <property type="evidence" value="ECO:0007669"/>
    <property type="project" value="TreeGrafter"/>
</dbReference>
<dbReference type="SUPFAM" id="SSF55729">
    <property type="entry name" value="Acyl-CoA N-acyltransferases (Nat)"/>
    <property type="match status" value="1"/>
</dbReference>